<accession>A0A128EXS2</accession>
<gene>
    <name evidence="1" type="ORF">GCE9029_01429</name>
</gene>
<dbReference type="AlphaFoldDB" id="A0A128EXS2"/>
<organism evidence="1 2">
    <name type="scientific">Grimontia celer</name>
    <dbReference type="NCBI Taxonomy" id="1796497"/>
    <lineage>
        <taxon>Bacteria</taxon>
        <taxon>Pseudomonadati</taxon>
        <taxon>Pseudomonadota</taxon>
        <taxon>Gammaproteobacteria</taxon>
        <taxon>Vibrionales</taxon>
        <taxon>Vibrionaceae</taxon>
        <taxon>Grimontia</taxon>
    </lineage>
</organism>
<sequence>MGIDTLAYSVDRVIKQSVAPGCGQQVCQFMENQTKAQRFGCALLLKGT</sequence>
<dbReference type="Proteomes" id="UP000071641">
    <property type="component" value="Unassembled WGS sequence"/>
</dbReference>
<reference evidence="2" key="1">
    <citation type="submission" date="2016-02" db="EMBL/GenBank/DDBJ databases">
        <authorList>
            <person name="Rodrigo-Torres Lidia"/>
            <person name="Arahal R.David."/>
        </authorList>
    </citation>
    <scope>NUCLEOTIDE SEQUENCE [LARGE SCALE GENOMIC DNA]</scope>
    <source>
        <strain evidence="2">CECT 9029</strain>
    </source>
</reference>
<evidence type="ECO:0000313" key="1">
    <source>
        <dbReference type="EMBL" id="CZF79383.1"/>
    </source>
</evidence>
<dbReference type="EMBL" id="FIZX01000001">
    <property type="protein sequence ID" value="CZF79383.1"/>
    <property type="molecule type" value="Genomic_DNA"/>
</dbReference>
<proteinExistence type="predicted"/>
<dbReference type="RefSeq" id="WP_197475328.1">
    <property type="nucleotide sequence ID" value="NZ_FIZX01000001.1"/>
</dbReference>
<protein>
    <submittedName>
        <fullName evidence="1">Uncharacterized protein</fullName>
    </submittedName>
</protein>
<keyword evidence="2" id="KW-1185">Reference proteome</keyword>
<dbReference type="STRING" id="1796497.GCE9029_01429"/>
<name>A0A128EXS2_9GAMM</name>
<evidence type="ECO:0000313" key="2">
    <source>
        <dbReference type="Proteomes" id="UP000071641"/>
    </source>
</evidence>